<keyword evidence="3" id="KW-1185">Reference proteome</keyword>
<protein>
    <submittedName>
        <fullName evidence="2">Uncharacterized protein</fullName>
    </submittedName>
</protein>
<organism evidence="2 3">
    <name type="scientific">Teratosphaeria nubilosa</name>
    <dbReference type="NCBI Taxonomy" id="161662"/>
    <lineage>
        <taxon>Eukaryota</taxon>
        <taxon>Fungi</taxon>
        <taxon>Dikarya</taxon>
        <taxon>Ascomycota</taxon>
        <taxon>Pezizomycotina</taxon>
        <taxon>Dothideomycetes</taxon>
        <taxon>Dothideomycetidae</taxon>
        <taxon>Mycosphaerellales</taxon>
        <taxon>Teratosphaeriaceae</taxon>
        <taxon>Teratosphaeria</taxon>
    </lineage>
</organism>
<feature type="region of interest" description="Disordered" evidence="1">
    <location>
        <begin position="451"/>
        <end position="490"/>
    </location>
</feature>
<gene>
    <name evidence="2" type="ORF">EJ03DRAFT_207682</name>
</gene>
<feature type="region of interest" description="Disordered" evidence="1">
    <location>
        <begin position="402"/>
        <end position="434"/>
    </location>
</feature>
<feature type="compositionally biased region" description="Basic and acidic residues" evidence="1">
    <location>
        <begin position="231"/>
        <end position="246"/>
    </location>
</feature>
<accession>A0A6G1KZP8</accession>
<feature type="region of interest" description="Disordered" evidence="1">
    <location>
        <begin position="1"/>
        <end position="43"/>
    </location>
</feature>
<dbReference type="EMBL" id="ML995891">
    <property type="protein sequence ID" value="KAF2765464.1"/>
    <property type="molecule type" value="Genomic_DNA"/>
</dbReference>
<feature type="compositionally biased region" description="Polar residues" evidence="1">
    <location>
        <begin position="14"/>
        <end position="24"/>
    </location>
</feature>
<evidence type="ECO:0000256" key="1">
    <source>
        <dbReference type="SAM" id="MobiDB-lite"/>
    </source>
</evidence>
<feature type="region of interest" description="Disordered" evidence="1">
    <location>
        <begin position="68"/>
        <end position="155"/>
    </location>
</feature>
<proteinExistence type="predicted"/>
<evidence type="ECO:0000313" key="2">
    <source>
        <dbReference type="EMBL" id="KAF2765464.1"/>
    </source>
</evidence>
<dbReference type="Proteomes" id="UP000799436">
    <property type="component" value="Unassembled WGS sequence"/>
</dbReference>
<evidence type="ECO:0000313" key="3">
    <source>
        <dbReference type="Proteomes" id="UP000799436"/>
    </source>
</evidence>
<dbReference type="AlphaFoldDB" id="A0A6G1KZP8"/>
<feature type="compositionally biased region" description="Low complexity" evidence="1">
    <location>
        <begin position="120"/>
        <end position="146"/>
    </location>
</feature>
<feature type="region of interest" description="Disordered" evidence="1">
    <location>
        <begin position="360"/>
        <end position="388"/>
    </location>
</feature>
<feature type="region of interest" description="Disordered" evidence="1">
    <location>
        <begin position="212"/>
        <end position="281"/>
    </location>
</feature>
<dbReference type="OrthoDB" id="5353066at2759"/>
<name>A0A6G1KZP8_9PEZI</name>
<sequence length="597" mass="64651">MEHSSVPLLDGQRGINSTLGSPRNFSKPFGSPASSPPPRDSPYVTLHDFLHAQHEALPLLDLSPNQAVRPLRRKSSRRDLSGDFLPATSHQASSRQLPRLRSPDSQALLIPLPPLPPSTPQQHPSAASPSLSSTITTLQSTPTQTPVAQPGLDLPPSIEPACRVLLEPLRVKRKFPGPKPPKRLPRRAGDGGWLVFANVIGDSESVDHLQGHVQSVSVPERPRGGLAARGRRPETESIEAKRDRSVRFAGIWSESDEGESTDRSAQGQEKDATGDSTYTLSKFKFPTPPGYAWSGTFGHLSEPTPPTSPATLHYRGASFDLVNPHASLLLGTKEFETPAEIDGLLDNYFDISQDSLDMQYDPITGNSIEQRGSTPSSEDGSRRGRPLYSDLSIARTNIMRIPSQPAASGQLDTGVPYQESPLAHRSPPHSRPTLVLAGDHSIEEGMSAMSVAGSAAQPLPPPQEPAGIGEQSRSRSRGASTTGAQSTYSDPFDLYLSESGFEQPLGQEYFDNIDRMVQSGQATRAGVLANEGGLTGRDVGADAEAYVPSSPRPSPFRLMSTLTSRIFKQICIPYRARHDYHEHSRPLRLQECARRAG</sequence>
<feature type="compositionally biased region" description="Polar residues" evidence="1">
    <location>
        <begin position="364"/>
        <end position="378"/>
    </location>
</feature>
<reference evidence="2" key="1">
    <citation type="journal article" date="2020" name="Stud. Mycol.">
        <title>101 Dothideomycetes genomes: a test case for predicting lifestyles and emergence of pathogens.</title>
        <authorList>
            <person name="Haridas S."/>
            <person name="Albert R."/>
            <person name="Binder M."/>
            <person name="Bloem J."/>
            <person name="Labutti K."/>
            <person name="Salamov A."/>
            <person name="Andreopoulos B."/>
            <person name="Baker S."/>
            <person name="Barry K."/>
            <person name="Bills G."/>
            <person name="Bluhm B."/>
            <person name="Cannon C."/>
            <person name="Castanera R."/>
            <person name="Culley D."/>
            <person name="Daum C."/>
            <person name="Ezra D."/>
            <person name="Gonzalez J."/>
            <person name="Henrissat B."/>
            <person name="Kuo A."/>
            <person name="Liang C."/>
            <person name="Lipzen A."/>
            <person name="Lutzoni F."/>
            <person name="Magnuson J."/>
            <person name="Mondo S."/>
            <person name="Nolan M."/>
            <person name="Ohm R."/>
            <person name="Pangilinan J."/>
            <person name="Park H.-J."/>
            <person name="Ramirez L."/>
            <person name="Alfaro M."/>
            <person name="Sun H."/>
            <person name="Tritt A."/>
            <person name="Yoshinaga Y."/>
            <person name="Zwiers L.-H."/>
            <person name="Turgeon B."/>
            <person name="Goodwin S."/>
            <person name="Spatafora J."/>
            <person name="Crous P."/>
            <person name="Grigoriev I."/>
        </authorList>
    </citation>
    <scope>NUCLEOTIDE SEQUENCE</scope>
    <source>
        <strain evidence="2">CBS 116005</strain>
    </source>
</reference>